<reference evidence="4" key="1">
    <citation type="journal article" date="2015" name="BMC Genomics">
        <title>Genomic and transcriptomic analysis of the endophytic fungus Pestalotiopsis fici reveals its lifestyle and high potential for synthesis of natural products.</title>
        <authorList>
            <person name="Wang X."/>
            <person name="Zhang X."/>
            <person name="Liu L."/>
            <person name="Xiang M."/>
            <person name="Wang W."/>
            <person name="Sun X."/>
            <person name="Che Y."/>
            <person name="Guo L."/>
            <person name="Liu G."/>
            <person name="Guo L."/>
            <person name="Wang C."/>
            <person name="Yin W.B."/>
            <person name="Stadler M."/>
            <person name="Zhang X."/>
            <person name="Liu X."/>
        </authorList>
    </citation>
    <scope>NUCLEOTIDE SEQUENCE [LARGE SCALE GENOMIC DNA]</scope>
    <source>
        <strain evidence="4">W106-1 / CGMCC3.15140</strain>
    </source>
</reference>
<dbReference type="InterPro" id="IPR000782">
    <property type="entry name" value="FAS1_domain"/>
</dbReference>
<dbReference type="PANTHER" id="PTHR10900">
    <property type="entry name" value="PERIOSTIN-RELATED"/>
    <property type="match status" value="1"/>
</dbReference>
<protein>
    <recommendedName>
        <fullName evidence="2">FAS1 domain-containing protein</fullName>
    </recommendedName>
</protein>
<dbReference type="SMART" id="SM00554">
    <property type="entry name" value="FAS1"/>
    <property type="match status" value="1"/>
</dbReference>
<dbReference type="SUPFAM" id="SSF82153">
    <property type="entry name" value="FAS1 domain"/>
    <property type="match status" value="1"/>
</dbReference>
<dbReference type="OrthoDB" id="286301at2759"/>
<evidence type="ECO:0000256" key="1">
    <source>
        <dbReference type="SAM" id="SignalP"/>
    </source>
</evidence>
<feature type="domain" description="FAS1" evidence="2">
    <location>
        <begin position="43"/>
        <end position="181"/>
    </location>
</feature>
<keyword evidence="1" id="KW-0732">Signal</keyword>
<dbReference type="GeneID" id="19269110"/>
<dbReference type="AlphaFoldDB" id="W3XKS9"/>
<dbReference type="HOGENOM" id="CLU_103814_0_0_1"/>
<dbReference type="STRING" id="1229662.W3XKS9"/>
<name>W3XKS9_PESFW</name>
<dbReference type="Gene3D" id="2.30.180.10">
    <property type="entry name" value="FAS1 domain"/>
    <property type="match status" value="1"/>
</dbReference>
<feature type="signal peptide" evidence="1">
    <location>
        <begin position="1"/>
        <end position="17"/>
    </location>
</feature>
<dbReference type="GO" id="GO:0007155">
    <property type="term" value="P:cell adhesion"/>
    <property type="evidence" value="ECO:0007669"/>
    <property type="project" value="TreeGrafter"/>
</dbReference>
<dbReference type="InterPro" id="IPR036378">
    <property type="entry name" value="FAS1_dom_sf"/>
</dbReference>
<dbReference type="GO" id="GO:0050839">
    <property type="term" value="F:cell adhesion molecule binding"/>
    <property type="evidence" value="ECO:0007669"/>
    <property type="project" value="TreeGrafter"/>
</dbReference>
<dbReference type="InterPro" id="IPR050904">
    <property type="entry name" value="Adhesion/Biosynth-related"/>
</dbReference>
<dbReference type="EMBL" id="KI912110">
    <property type="protein sequence ID" value="ETS86072.1"/>
    <property type="molecule type" value="Genomic_DNA"/>
</dbReference>
<proteinExistence type="predicted"/>
<dbReference type="RefSeq" id="XP_007830869.1">
    <property type="nucleotide sequence ID" value="XM_007832678.1"/>
</dbReference>
<dbReference type="KEGG" id="pfy:PFICI_04097"/>
<dbReference type="Proteomes" id="UP000030651">
    <property type="component" value="Unassembled WGS sequence"/>
</dbReference>
<evidence type="ECO:0000313" key="4">
    <source>
        <dbReference type="Proteomes" id="UP000030651"/>
    </source>
</evidence>
<gene>
    <name evidence="3" type="ORF">PFICI_04097</name>
</gene>
<feature type="chain" id="PRO_5004836264" description="FAS1 domain-containing protein" evidence="1">
    <location>
        <begin position="18"/>
        <end position="212"/>
    </location>
</feature>
<dbReference type="PANTHER" id="PTHR10900:SF77">
    <property type="entry name" value="FI19380P1"/>
    <property type="match status" value="1"/>
</dbReference>
<dbReference type="Pfam" id="PF02469">
    <property type="entry name" value="Fasciclin"/>
    <property type="match status" value="1"/>
</dbReference>
<dbReference type="InParanoid" id="W3XKS9"/>
<dbReference type="OMA" id="WWLGNTI"/>
<keyword evidence="4" id="KW-1185">Reference proteome</keyword>
<evidence type="ECO:0000313" key="3">
    <source>
        <dbReference type="EMBL" id="ETS86072.1"/>
    </source>
</evidence>
<dbReference type="GO" id="GO:0030198">
    <property type="term" value="P:extracellular matrix organization"/>
    <property type="evidence" value="ECO:0007669"/>
    <property type="project" value="TreeGrafter"/>
</dbReference>
<accession>W3XKS9</accession>
<evidence type="ECO:0000259" key="2">
    <source>
        <dbReference type="PROSITE" id="PS50213"/>
    </source>
</evidence>
<organism evidence="3 4">
    <name type="scientific">Pestalotiopsis fici (strain W106-1 / CGMCC3.15140)</name>
    <dbReference type="NCBI Taxonomy" id="1229662"/>
    <lineage>
        <taxon>Eukaryota</taxon>
        <taxon>Fungi</taxon>
        <taxon>Dikarya</taxon>
        <taxon>Ascomycota</taxon>
        <taxon>Pezizomycotina</taxon>
        <taxon>Sordariomycetes</taxon>
        <taxon>Xylariomycetidae</taxon>
        <taxon>Amphisphaeriales</taxon>
        <taxon>Sporocadaceae</taxon>
        <taxon>Pestalotiopsis</taxon>
    </lineage>
</organism>
<dbReference type="PROSITE" id="PS50213">
    <property type="entry name" value="FAS1"/>
    <property type="match status" value="1"/>
</dbReference>
<dbReference type="eggNOG" id="ENOG502SNJ2">
    <property type="taxonomic scope" value="Eukaryota"/>
</dbReference>
<dbReference type="GO" id="GO:0031012">
    <property type="term" value="C:extracellular matrix"/>
    <property type="evidence" value="ECO:0007669"/>
    <property type="project" value="TreeGrafter"/>
</dbReference>
<sequence length="212" mass="23238">MKLSITCFAQLTSLVYASIVDRQLLAYAPVPSSAYTAPVPTGITTLLNFIHTRPELSNLSALVEDVPGFVQAFNTPTSWKYTFFAPSNTAFDKTGQYFETFANTPKGKWWLGNLLQHHYVPNTELKSSAFNSTALRFQTGSFLYIGAQVDGDQLRLNNASTVTEADIPVTNGLVHIIDHFLDPSAQIFEADLPRASQSFIAGSCSNTALPYC</sequence>